<name>A0A482VH49_ASBVE</name>
<keyword evidence="4 8" id="KW-1133">Transmembrane helix</keyword>
<dbReference type="GO" id="GO:0008049">
    <property type="term" value="P:male courtship behavior"/>
    <property type="evidence" value="ECO:0007669"/>
    <property type="project" value="TreeGrafter"/>
</dbReference>
<comment type="function">
    <text evidence="8">Gustatory receptor which mediates acceptance or avoidance behavior, depending on its substrates.</text>
</comment>
<dbReference type="GO" id="GO:0030425">
    <property type="term" value="C:dendrite"/>
    <property type="evidence" value="ECO:0007669"/>
    <property type="project" value="TreeGrafter"/>
</dbReference>
<dbReference type="GO" id="GO:0030424">
    <property type="term" value="C:axon"/>
    <property type="evidence" value="ECO:0007669"/>
    <property type="project" value="TreeGrafter"/>
</dbReference>
<dbReference type="PANTHER" id="PTHR21143:SF104">
    <property type="entry name" value="GUSTATORY RECEPTOR 8A-RELATED"/>
    <property type="match status" value="1"/>
</dbReference>
<organism evidence="9 10">
    <name type="scientific">Asbolus verrucosus</name>
    <name type="common">Desert ironclad beetle</name>
    <dbReference type="NCBI Taxonomy" id="1661398"/>
    <lineage>
        <taxon>Eukaryota</taxon>
        <taxon>Metazoa</taxon>
        <taxon>Ecdysozoa</taxon>
        <taxon>Arthropoda</taxon>
        <taxon>Hexapoda</taxon>
        <taxon>Insecta</taxon>
        <taxon>Pterygota</taxon>
        <taxon>Neoptera</taxon>
        <taxon>Endopterygota</taxon>
        <taxon>Coleoptera</taxon>
        <taxon>Polyphaga</taxon>
        <taxon>Cucujiformia</taxon>
        <taxon>Tenebrionidae</taxon>
        <taxon>Pimeliinae</taxon>
        <taxon>Asbolus</taxon>
    </lineage>
</organism>
<evidence type="ECO:0000256" key="8">
    <source>
        <dbReference type="RuleBase" id="RU363108"/>
    </source>
</evidence>
<comment type="subcellular location">
    <subcellularLocation>
        <location evidence="1 8">Cell membrane</location>
        <topology evidence="1 8">Multi-pass membrane protein</topology>
    </subcellularLocation>
</comment>
<dbReference type="OrthoDB" id="6478931at2759"/>
<dbReference type="GO" id="GO:0007635">
    <property type="term" value="P:chemosensory behavior"/>
    <property type="evidence" value="ECO:0007669"/>
    <property type="project" value="TreeGrafter"/>
</dbReference>
<comment type="caution">
    <text evidence="8">Lacks conserved residue(s) required for the propagation of feature annotation.</text>
</comment>
<evidence type="ECO:0000256" key="4">
    <source>
        <dbReference type="ARBA" id="ARBA00022989"/>
    </source>
</evidence>
<dbReference type="GO" id="GO:0043025">
    <property type="term" value="C:neuronal cell body"/>
    <property type="evidence" value="ECO:0007669"/>
    <property type="project" value="TreeGrafter"/>
</dbReference>
<dbReference type="InterPro" id="IPR013604">
    <property type="entry name" value="7TM_chemorcpt"/>
</dbReference>
<evidence type="ECO:0000256" key="3">
    <source>
        <dbReference type="ARBA" id="ARBA00022692"/>
    </source>
</evidence>
<gene>
    <name evidence="9" type="ORF">BDFB_014141</name>
</gene>
<feature type="transmembrane region" description="Helical" evidence="8">
    <location>
        <begin position="114"/>
        <end position="134"/>
    </location>
</feature>
<comment type="similarity">
    <text evidence="8">Belongs to the insect chemoreceptor superfamily. Gustatory receptor (GR) family.</text>
</comment>
<reference evidence="9 10" key="1">
    <citation type="submission" date="2017-03" db="EMBL/GenBank/DDBJ databases">
        <title>Genome of the blue death feigning beetle - Asbolus verrucosus.</title>
        <authorList>
            <person name="Rider S.D."/>
        </authorList>
    </citation>
    <scope>NUCLEOTIDE SEQUENCE [LARGE SCALE GENOMIC DNA]</scope>
    <source>
        <strain evidence="9">Butters</strain>
        <tissue evidence="9">Head and leg muscle</tissue>
    </source>
</reference>
<dbReference type="GO" id="GO:0007165">
    <property type="term" value="P:signal transduction"/>
    <property type="evidence" value="ECO:0007669"/>
    <property type="project" value="UniProtKB-KW"/>
</dbReference>
<dbReference type="GO" id="GO:0005886">
    <property type="term" value="C:plasma membrane"/>
    <property type="evidence" value="ECO:0007669"/>
    <property type="project" value="UniProtKB-SubCell"/>
</dbReference>
<feature type="transmembrane region" description="Helical" evidence="8">
    <location>
        <begin position="72"/>
        <end position="93"/>
    </location>
</feature>
<evidence type="ECO:0000313" key="10">
    <source>
        <dbReference type="Proteomes" id="UP000292052"/>
    </source>
</evidence>
<comment type="caution">
    <text evidence="9">The sequence shown here is derived from an EMBL/GenBank/DDBJ whole genome shotgun (WGS) entry which is preliminary data.</text>
</comment>
<feature type="transmembrane region" description="Helical" evidence="8">
    <location>
        <begin position="212"/>
        <end position="232"/>
    </location>
</feature>
<keyword evidence="10" id="KW-1185">Reference proteome</keyword>
<evidence type="ECO:0000256" key="2">
    <source>
        <dbReference type="ARBA" id="ARBA00022475"/>
    </source>
</evidence>
<protein>
    <recommendedName>
        <fullName evidence="8">Gustatory receptor</fullName>
    </recommendedName>
</protein>
<sequence>MASAMETISKNFYKDLIYVQVAVYVLQDVNLILFNFNTVLSLFCYKKNQWRKIMQNMRIVVSAVDKVKISRAVTVVLILHVFGVAIIFSSICLRGTVGGVEYFKQYNVRYFQHYLMLFYSTLLYLVSNLLVLSYKHLNDFLRQSVTGKKILLSVNKIESSVYLLKDTIDLFNDIFGWPILQIISYTIFYTIGQIDKIFIANSLQNTYFFRRVVADVISLFLVFMETALPVMMCDLVLQAFENFLSGAHKLRRDTHVTSKEKKELSRFIKLVSENAPKFTAARFFDITRTTLLNVLGTITTFLIVLIQFRGL</sequence>
<dbReference type="EMBL" id="QDEB01100807">
    <property type="protein sequence ID" value="RZC32000.1"/>
    <property type="molecule type" value="Genomic_DNA"/>
</dbReference>
<dbReference type="Pfam" id="PF08395">
    <property type="entry name" value="7tm_7"/>
    <property type="match status" value="1"/>
</dbReference>
<keyword evidence="5 8" id="KW-0472">Membrane</keyword>
<keyword evidence="3 8" id="KW-0812">Transmembrane</keyword>
<evidence type="ECO:0000256" key="5">
    <source>
        <dbReference type="ARBA" id="ARBA00023136"/>
    </source>
</evidence>
<evidence type="ECO:0000313" key="9">
    <source>
        <dbReference type="EMBL" id="RZC32000.1"/>
    </source>
</evidence>
<evidence type="ECO:0000256" key="7">
    <source>
        <dbReference type="ARBA" id="ARBA00023224"/>
    </source>
</evidence>
<feature type="transmembrane region" description="Helical" evidence="8">
    <location>
        <begin position="290"/>
        <end position="308"/>
    </location>
</feature>
<dbReference type="PANTHER" id="PTHR21143">
    <property type="entry name" value="INVERTEBRATE GUSTATORY RECEPTOR"/>
    <property type="match status" value="1"/>
</dbReference>
<feature type="transmembrane region" description="Helical" evidence="8">
    <location>
        <begin position="21"/>
        <end position="43"/>
    </location>
</feature>
<keyword evidence="6 8" id="KW-0675">Receptor</keyword>
<accession>A0A482VH49</accession>
<dbReference type="GO" id="GO:0050909">
    <property type="term" value="P:sensory perception of taste"/>
    <property type="evidence" value="ECO:0007669"/>
    <property type="project" value="InterPro"/>
</dbReference>
<evidence type="ECO:0000256" key="6">
    <source>
        <dbReference type="ARBA" id="ARBA00023170"/>
    </source>
</evidence>
<dbReference type="Proteomes" id="UP000292052">
    <property type="component" value="Unassembled WGS sequence"/>
</dbReference>
<evidence type="ECO:0000256" key="1">
    <source>
        <dbReference type="ARBA" id="ARBA00004651"/>
    </source>
</evidence>
<keyword evidence="7 8" id="KW-0807">Transducer</keyword>
<dbReference type="AlphaFoldDB" id="A0A482VH49"/>
<proteinExistence type="inferred from homology"/>
<keyword evidence="2 8" id="KW-1003">Cell membrane</keyword>